<dbReference type="FunFam" id="3.20.20.80:FF:000050">
    <property type="entry name" value="Beta-mannosidase B"/>
    <property type="match status" value="1"/>
</dbReference>
<dbReference type="Pfam" id="PF22666">
    <property type="entry name" value="Glyco_hydro_2_N2"/>
    <property type="match status" value="1"/>
</dbReference>
<evidence type="ECO:0000256" key="8">
    <source>
        <dbReference type="ARBA" id="ARBA00038429"/>
    </source>
</evidence>
<sequence length="932" mass="105181">MDVVTPRTTLGWLADSRTSSICSARLCSRHRLQPTSLHFVPPLSRQTRTSIMQHAIQLLASGWEFKQCGSDGDEQEGASQWLPVEQVPSEVHADLMQHRKIPDPFADLNELAVRWVADKNWKYRVRFESPEVGGSAGVTVDLVFEGLDTFATVRLNGRVILESDNMFIEHRINVTDLLLAPGSSNTLEIAFEPARRRGLESITAHPEHDFIVHQTEVSRGAVRKAQYTWGWDWGPILLTCGPWKPIRLETWCSRIGHIKVDYHVDTDGDSPVVNITAICAQVFGLTARVEADLWSTKGGHVMNFKGDLAADVATGSRPSQTYTSSGARLENVNLWWPRGYGTQTLYQVRLQIIAADGSTVLTTAYRSLGFRKVELVQEKDHFGQSFYFRINNVDIFSGGSCWIPADSITSRITPERYRDWLELLANGQQNMVRVWGGGIYEADDFYAACDELGIMVWQDFMFACASYPTHPEFLESVETEARQAVRRLRCHPSLVLWCGNNEDYQLIERYGLEYRFGQDKSPDSWLKSTFPARYIYEHLLPRVVSEETNGVVYHPGSPWGDGTTTTLKVDPNVGDIHQWNVWHGDMKPYQNLPSMGGRFVSEFGMEGYPHLETIHKFVTKSSERYPGSTTMDFHNKAVGHERRLFAYVSENYRLKGDLPSFTHLTQVMQADAVSLAFKSWRRQWGTPGARRCGGVLVWQLNDCWPTVSWAVVDYFLVKKPAYYSIKRALAPVAVGVTRKFHDWTTRRADKLWRRDTGHVDPTEALREVEFDAWVANSSLEALKGRLVVRFVSTESGQDILASLIKEVNIQPNGCTEVTVNHRIAVEGSGQFSEHFVIHASLEIGGERVSSDTSWPEPIKYLDLTNRGVRVKLIKPGVVEVTAEKPTKGFVFSEKQGVNVSDNGFDLIPGDKPTRVWIQGIDAGGLQWTFVGQ</sequence>
<dbReference type="InterPro" id="IPR041447">
    <property type="entry name" value="Mannosidase_ig"/>
</dbReference>
<evidence type="ECO:0000256" key="3">
    <source>
        <dbReference type="ARBA" id="ARBA00012754"/>
    </source>
</evidence>
<dbReference type="InterPro" id="IPR008979">
    <property type="entry name" value="Galactose-bd-like_sf"/>
</dbReference>
<dbReference type="Gene3D" id="2.60.120.260">
    <property type="entry name" value="Galactose-binding domain-like"/>
    <property type="match status" value="1"/>
</dbReference>
<dbReference type="EMBL" id="JAUEDM010000005">
    <property type="protein sequence ID" value="KAK3316653.1"/>
    <property type="molecule type" value="Genomic_DNA"/>
</dbReference>
<dbReference type="SUPFAM" id="SSF49303">
    <property type="entry name" value="beta-Galactosidase/glucuronidase domain"/>
    <property type="match status" value="1"/>
</dbReference>
<dbReference type="AlphaFoldDB" id="A0AAE0M2S1"/>
<dbReference type="InterPro" id="IPR036156">
    <property type="entry name" value="Beta-gal/glucu_dom_sf"/>
</dbReference>
<accession>A0AAE0M2S1</accession>
<dbReference type="GO" id="GO:0004567">
    <property type="term" value="F:beta-mannosidase activity"/>
    <property type="evidence" value="ECO:0007669"/>
    <property type="project" value="UniProtKB-EC"/>
</dbReference>
<feature type="domain" description="Beta-mannosidase-like galactose-binding" evidence="13">
    <location>
        <begin position="63"/>
        <end position="244"/>
    </location>
</feature>
<comment type="caution">
    <text evidence="14">The sequence shown here is derived from an EMBL/GenBank/DDBJ whole genome shotgun (WGS) entry which is preliminary data.</text>
</comment>
<dbReference type="Gene3D" id="3.20.20.80">
    <property type="entry name" value="Glycosidases"/>
    <property type="match status" value="1"/>
</dbReference>
<protein>
    <recommendedName>
        <fullName evidence="9">Beta-mannosidase B</fullName>
        <ecNumber evidence="3">3.2.1.25</ecNumber>
    </recommendedName>
    <alternativeName>
        <fullName evidence="10">Mannanase B</fullName>
    </alternativeName>
</protein>
<dbReference type="SUPFAM" id="SSF49785">
    <property type="entry name" value="Galactose-binding domain-like"/>
    <property type="match status" value="1"/>
</dbReference>
<dbReference type="Gene3D" id="2.60.40.10">
    <property type="entry name" value="Immunoglobulins"/>
    <property type="match status" value="1"/>
</dbReference>
<evidence type="ECO:0000256" key="5">
    <source>
        <dbReference type="ARBA" id="ARBA00023277"/>
    </source>
</evidence>
<comment type="catalytic activity">
    <reaction evidence="1">
        <text>Hydrolysis of terminal, non-reducing beta-D-mannose residues in beta-D-mannosides.</text>
        <dbReference type="EC" id="3.2.1.25"/>
    </reaction>
</comment>
<evidence type="ECO:0000256" key="7">
    <source>
        <dbReference type="ARBA" id="ARBA00023326"/>
    </source>
</evidence>
<reference evidence="14" key="2">
    <citation type="submission" date="2023-06" db="EMBL/GenBank/DDBJ databases">
        <authorList>
            <consortium name="Lawrence Berkeley National Laboratory"/>
            <person name="Haridas S."/>
            <person name="Hensen N."/>
            <person name="Bonometti L."/>
            <person name="Westerberg I."/>
            <person name="Brannstrom I.O."/>
            <person name="Guillou S."/>
            <person name="Cros-Aarteil S."/>
            <person name="Calhoun S."/>
            <person name="Kuo A."/>
            <person name="Mondo S."/>
            <person name="Pangilinan J."/>
            <person name="Riley R."/>
            <person name="Labutti K."/>
            <person name="Andreopoulos B."/>
            <person name="Lipzen A."/>
            <person name="Chen C."/>
            <person name="Yanf M."/>
            <person name="Daum C."/>
            <person name="Ng V."/>
            <person name="Clum A."/>
            <person name="Steindorff A."/>
            <person name="Ohm R."/>
            <person name="Martin F."/>
            <person name="Silar P."/>
            <person name="Natvig D."/>
            <person name="Lalanne C."/>
            <person name="Gautier V."/>
            <person name="Ament-Velasquez S.L."/>
            <person name="Kruys A."/>
            <person name="Hutchinson M.I."/>
            <person name="Powell A.J."/>
            <person name="Barry K."/>
            <person name="Miller A.N."/>
            <person name="Grigoriev I.V."/>
            <person name="Debuchy R."/>
            <person name="Gladieux P."/>
            <person name="Thoren M.H."/>
            <person name="Johannesson H."/>
        </authorList>
    </citation>
    <scope>NUCLEOTIDE SEQUENCE</scope>
    <source>
        <strain evidence="14">CBS 118394</strain>
    </source>
</reference>
<evidence type="ECO:0000256" key="10">
    <source>
        <dbReference type="ARBA" id="ARBA00041614"/>
    </source>
</evidence>
<dbReference type="PANTHER" id="PTHR43730">
    <property type="entry name" value="BETA-MANNOSIDASE"/>
    <property type="match status" value="1"/>
</dbReference>
<dbReference type="Proteomes" id="UP001283341">
    <property type="component" value="Unassembled WGS sequence"/>
</dbReference>
<dbReference type="InterPro" id="IPR006102">
    <property type="entry name" value="Ig-like_GH2"/>
</dbReference>
<dbReference type="InterPro" id="IPR013783">
    <property type="entry name" value="Ig-like_fold"/>
</dbReference>
<evidence type="ECO:0000256" key="1">
    <source>
        <dbReference type="ARBA" id="ARBA00000829"/>
    </source>
</evidence>
<dbReference type="EC" id="3.2.1.25" evidence="3"/>
<keyword evidence="5" id="KW-0119">Carbohydrate metabolism</keyword>
<dbReference type="GO" id="GO:0000272">
    <property type="term" value="P:polysaccharide catabolic process"/>
    <property type="evidence" value="ECO:0007669"/>
    <property type="project" value="UniProtKB-KW"/>
</dbReference>
<keyword evidence="6" id="KW-0326">Glycosidase</keyword>
<feature type="domain" description="Glycoside hydrolase family 2 immunoglobulin-like beta-sandwich" evidence="11">
    <location>
        <begin position="257"/>
        <end position="371"/>
    </location>
</feature>
<dbReference type="Pfam" id="PF17786">
    <property type="entry name" value="Mannosidase_ig"/>
    <property type="match status" value="1"/>
</dbReference>
<evidence type="ECO:0000256" key="4">
    <source>
        <dbReference type="ARBA" id="ARBA00022801"/>
    </source>
</evidence>
<organism evidence="14 15">
    <name type="scientific">Apodospora peruviana</name>
    <dbReference type="NCBI Taxonomy" id="516989"/>
    <lineage>
        <taxon>Eukaryota</taxon>
        <taxon>Fungi</taxon>
        <taxon>Dikarya</taxon>
        <taxon>Ascomycota</taxon>
        <taxon>Pezizomycotina</taxon>
        <taxon>Sordariomycetes</taxon>
        <taxon>Sordariomycetidae</taxon>
        <taxon>Sordariales</taxon>
        <taxon>Lasiosphaeriaceae</taxon>
        <taxon>Apodospora</taxon>
    </lineage>
</organism>
<gene>
    <name evidence="14" type="ORF">B0H66DRAFT_561842</name>
</gene>
<reference evidence="14" key="1">
    <citation type="journal article" date="2023" name="Mol. Phylogenet. Evol.">
        <title>Genome-scale phylogeny and comparative genomics of the fungal order Sordariales.</title>
        <authorList>
            <person name="Hensen N."/>
            <person name="Bonometti L."/>
            <person name="Westerberg I."/>
            <person name="Brannstrom I.O."/>
            <person name="Guillou S."/>
            <person name="Cros-Aarteil S."/>
            <person name="Calhoun S."/>
            <person name="Haridas S."/>
            <person name="Kuo A."/>
            <person name="Mondo S."/>
            <person name="Pangilinan J."/>
            <person name="Riley R."/>
            <person name="LaButti K."/>
            <person name="Andreopoulos B."/>
            <person name="Lipzen A."/>
            <person name="Chen C."/>
            <person name="Yan M."/>
            <person name="Daum C."/>
            <person name="Ng V."/>
            <person name="Clum A."/>
            <person name="Steindorff A."/>
            <person name="Ohm R.A."/>
            <person name="Martin F."/>
            <person name="Silar P."/>
            <person name="Natvig D.O."/>
            <person name="Lalanne C."/>
            <person name="Gautier V."/>
            <person name="Ament-Velasquez S.L."/>
            <person name="Kruys A."/>
            <person name="Hutchinson M.I."/>
            <person name="Powell A.J."/>
            <person name="Barry K."/>
            <person name="Miller A.N."/>
            <person name="Grigoriev I.V."/>
            <person name="Debuchy R."/>
            <person name="Gladieux P."/>
            <person name="Hiltunen Thoren M."/>
            <person name="Johannesson H."/>
        </authorList>
    </citation>
    <scope>NUCLEOTIDE SEQUENCE</scope>
    <source>
        <strain evidence="14">CBS 118394</strain>
    </source>
</reference>
<evidence type="ECO:0000259" key="13">
    <source>
        <dbReference type="Pfam" id="PF22666"/>
    </source>
</evidence>
<dbReference type="PANTHER" id="PTHR43730:SF1">
    <property type="entry name" value="BETA-MANNOSIDASE"/>
    <property type="match status" value="1"/>
</dbReference>
<feature type="domain" description="Mannosidase Ig/CBM-like" evidence="12">
    <location>
        <begin position="770"/>
        <end position="860"/>
    </location>
</feature>
<proteinExistence type="inferred from homology"/>
<evidence type="ECO:0000256" key="9">
    <source>
        <dbReference type="ARBA" id="ARBA00041069"/>
    </source>
</evidence>
<keyword evidence="15" id="KW-1185">Reference proteome</keyword>
<dbReference type="SUPFAM" id="SSF51445">
    <property type="entry name" value="(Trans)glycosidases"/>
    <property type="match status" value="1"/>
</dbReference>
<evidence type="ECO:0000259" key="12">
    <source>
        <dbReference type="Pfam" id="PF17786"/>
    </source>
</evidence>
<dbReference type="InterPro" id="IPR017853">
    <property type="entry name" value="GH"/>
</dbReference>
<dbReference type="GO" id="GO:0006516">
    <property type="term" value="P:glycoprotein catabolic process"/>
    <property type="evidence" value="ECO:0007669"/>
    <property type="project" value="TreeGrafter"/>
</dbReference>
<comment type="pathway">
    <text evidence="2">Glycan metabolism; N-glycan degradation.</text>
</comment>
<dbReference type="InterPro" id="IPR050887">
    <property type="entry name" value="Beta-mannosidase_GH2"/>
</dbReference>
<evidence type="ECO:0000313" key="14">
    <source>
        <dbReference type="EMBL" id="KAK3316653.1"/>
    </source>
</evidence>
<dbReference type="FunFam" id="2.60.120.260:FF:000118">
    <property type="entry name" value="Beta-mannosidase B"/>
    <property type="match status" value="1"/>
</dbReference>
<dbReference type="Pfam" id="PF00703">
    <property type="entry name" value="Glyco_hydro_2"/>
    <property type="match status" value="1"/>
</dbReference>
<comment type="similarity">
    <text evidence="8">Belongs to the glycosyl hydrolase 2 family. Beta-mannosidase B subfamily.</text>
</comment>
<name>A0AAE0M2S1_9PEZI</name>
<evidence type="ECO:0000256" key="6">
    <source>
        <dbReference type="ARBA" id="ARBA00023295"/>
    </source>
</evidence>
<dbReference type="InterPro" id="IPR054593">
    <property type="entry name" value="Beta-mannosidase-like_N2"/>
</dbReference>
<evidence type="ECO:0000313" key="15">
    <source>
        <dbReference type="Proteomes" id="UP001283341"/>
    </source>
</evidence>
<evidence type="ECO:0000256" key="2">
    <source>
        <dbReference type="ARBA" id="ARBA00004740"/>
    </source>
</evidence>
<keyword evidence="7" id="KW-0624">Polysaccharide degradation</keyword>
<keyword evidence="4 14" id="KW-0378">Hydrolase</keyword>
<evidence type="ECO:0000259" key="11">
    <source>
        <dbReference type="Pfam" id="PF00703"/>
    </source>
</evidence>